<dbReference type="Gene3D" id="3.40.710.10">
    <property type="entry name" value="DD-peptidase/beta-lactamase superfamily"/>
    <property type="match status" value="1"/>
</dbReference>
<dbReference type="Pfam" id="PF00144">
    <property type="entry name" value="Beta-lactamase"/>
    <property type="match status" value="1"/>
</dbReference>
<dbReference type="SUPFAM" id="SSF56601">
    <property type="entry name" value="beta-lactamase/transpeptidase-like"/>
    <property type="match status" value="1"/>
</dbReference>
<dbReference type="EMBL" id="JASNJD010000004">
    <property type="protein sequence ID" value="MDK3017590.1"/>
    <property type="molecule type" value="Genomic_DNA"/>
</dbReference>
<evidence type="ECO:0000313" key="3">
    <source>
        <dbReference type="Proteomes" id="UP001243757"/>
    </source>
</evidence>
<dbReference type="GO" id="GO:0016787">
    <property type="term" value="F:hydrolase activity"/>
    <property type="evidence" value="ECO:0007669"/>
    <property type="project" value="UniProtKB-KW"/>
</dbReference>
<dbReference type="Proteomes" id="UP001243757">
    <property type="component" value="Unassembled WGS sequence"/>
</dbReference>
<dbReference type="EC" id="3.1.1.103" evidence="2"/>
<evidence type="ECO:0000313" key="2">
    <source>
        <dbReference type="EMBL" id="MDK3017590.1"/>
    </source>
</evidence>
<dbReference type="InterPro" id="IPR012338">
    <property type="entry name" value="Beta-lactam/transpept-like"/>
</dbReference>
<comment type="caution">
    <text evidence="2">The sequence shown here is derived from an EMBL/GenBank/DDBJ whole genome shotgun (WGS) entry which is preliminary data.</text>
</comment>
<name>A0ABT7EZ28_9RHOB</name>
<reference evidence="2 3" key="1">
    <citation type="submission" date="2023-05" db="EMBL/GenBank/DDBJ databases">
        <title>Pseudodonghicola sp. nov.</title>
        <authorList>
            <person name="Huang J."/>
        </authorList>
    </citation>
    <scope>NUCLEOTIDE SEQUENCE [LARGE SCALE GENOMIC DNA]</scope>
    <source>
        <strain evidence="2 3">IC7</strain>
    </source>
</reference>
<keyword evidence="2" id="KW-0378">Hydrolase</keyword>
<dbReference type="RefSeq" id="WP_284480402.1">
    <property type="nucleotide sequence ID" value="NZ_JASNJD010000004.1"/>
</dbReference>
<dbReference type="PANTHER" id="PTHR43283:SF7">
    <property type="entry name" value="BETA-LACTAMASE-RELATED DOMAIN-CONTAINING PROTEIN"/>
    <property type="match status" value="1"/>
</dbReference>
<proteinExistence type="predicted"/>
<organism evidence="2 3">
    <name type="scientific">Pseudodonghicola flavimaris</name>
    <dbReference type="NCBI Taxonomy" id="3050036"/>
    <lineage>
        <taxon>Bacteria</taxon>
        <taxon>Pseudomonadati</taxon>
        <taxon>Pseudomonadota</taxon>
        <taxon>Alphaproteobacteria</taxon>
        <taxon>Rhodobacterales</taxon>
        <taxon>Paracoccaceae</taxon>
        <taxon>Pseudodonghicola</taxon>
    </lineage>
</organism>
<dbReference type="InterPro" id="IPR050789">
    <property type="entry name" value="Diverse_Enzym_Activities"/>
</dbReference>
<accession>A0ABT7EZ28</accession>
<dbReference type="PANTHER" id="PTHR43283">
    <property type="entry name" value="BETA-LACTAMASE-RELATED"/>
    <property type="match status" value="1"/>
</dbReference>
<feature type="domain" description="Beta-lactamase-related" evidence="1">
    <location>
        <begin position="96"/>
        <end position="391"/>
    </location>
</feature>
<gene>
    <name evidence="2" type="ORF">QO033_07860</name>
</gene>
<evidence type="ECO:0000259" key="1">
    <source>
        <dbReference type="Pfam" id="PF00144"/>
    </source>
</evidence>
<keyword evidence="3" id="KW-1185">Reference proteome</keyword>
<sequence length="408" mass="45360">MEFSMDAVRDGYPLAAFQRLCAAATVPELLKAGDVAAMWNVNVARFFRTALLCSPHGPGGLEEAPCPDIGGIVASPELGRFSLDAYLEQPAARMQGICVIHAGRIVYERYPLMRREQPHLWASCAKPLAGLAIELLIEDGCLDEERGFGAYMPEFRDTAWADIRIRDAMDMTPGLDCEENDETRADPDSIAIRAFLAEFGSAHRGRVETLRQVLRHVTPLRPAGTRFEYGSPTTQMLVLLAEAVSGRDWSQFMEERVWRHLRVDGPLQMHLSPDGVALAHGIASSTLRDMARFGMLYTPSWSRISDTEVVRPATLARIRDRMRPRAFFMAGHDGKVFSDRFADDSILGASRQWDCLWADGDMYKGGMMGQALYVSPGRDLVIAFFSTRADMSSVRYLRPIATSGLFGD</sequence>
<dbReference type="InterPro" id="IPR001466">
    <property type="entry name" value="Beta-lactam-related"/>
</dbReference>
<protein>
    <submittedName>
        <fullName evidence="2">Serine hydrolase domain-containing protein</fullName>
        <ecNumber evidence="2">3.1.1.103</ecNumber>
    </submittedName>
</protein>